<name>A0AAV5J8T9_9ROSI</name>
<evidence type="ECO:0000256" key="1">
    <source>
        <dbReference type="SAM" id="Coils"/>
    </source>
</evidence>
<evidence type="ECO:0000313" key="4">
    <source>
        <dbReference type="Proteomes" id="UP001054252"/>
    </source>
</evidence>
<dbReference type="AlphaFoldDB" id="A0AAV5J8T9"/>
<feature type="coiled-coil region" evidence="1">
    <location>
        <begin position="302"/>
        <end position="378"/>
    </location>
</feature>
<reference evidence="3 4" key="1">
    <citation type="journal article" date="2021" name="Commun. Biol.">
        <title>The genome of Shorea leprosula (Dipterocarpaceae) highlights the ecological relevance of drought in aseasonal tropical rainforests.</title>
        <authorList>
            <person name="Ng K.K.S."/>
            <person name="Kobayashi M.J."/>
            <person name="Fawcett J.A."/>
            <person name="Hatakeyama M."/>
            <person name="Paape T."/>
            <person name="Ng C.H."/>
            <person name="Ang C.C."/>
            <person name="Tnah L.H."/>
            <person name="Lee C.T."/>
            <person name="Nishiyama T."/>
            <person name="Sese J."/>
            <person name="O'Brien M.J."/>
            <person name="Copetti D."/>
            <person name="Mohd Noor M.I."/>
            <person name="Ong R.C."/>
            <person name="Putra M."/>
            <person name="Sireger I.Z."/>
            <person name="Indrioko S."/>
            <person name="Kosugi Y."/>
            <person name="Izuno A."/>
            <person name="Isagi Y."/>
            <person name="Lee S.L."/>
            <person name="Shimizu K.K."/>
        </authorList>
    </citation>
    <scope>NUCLEOTIDE SEQUENCE [LARGE SCALE GENOMIC DNA]</scope>
    <source>
        <strain evidence="3">214</strain>
    </source>
</reference>
<organism evidence="3 4">
    <name type="scientific">Rubroshorea leprosula</name>
    <dbReference type="NCBI Taxonomy" id="152421"/>
    <lineage>
        <taxon>Eukaryota</taxon>
        <taxon>Viridiplantae</taxon>
        <taxon>Streptophyta</taxon>
        <taxon>Embryophyta</taxon>
        <taxon>Tracheophyta</taxon>
        <taxon>Spermatophyta</taxon>
        <taxon>Magnoliopsida</taxon>
        <taxon>eudicotyledons</taxon>
        <taxon>Gunneridae</taxon>
        <taxon>Pentapetalae</taxon>
        <taxon>rosids</taxon>
        <taxon>malvids</taxon>
        <taxon>Malvales</taxon>
        <taxon>Dipterocarpaceae</taxon>
        <taxon>Rubroshorea</taxon>
    </lineage>
</organism>
<comment type="caution">
    <text evidence="3">The sequence shown here is derived from an EMBL/GenBank/DDBJ whole genome shotgun (WGS) entry which is preliminary data.</text>
</comment>
<evidence type="ECO:0000256" key="2">
    <source>
        <dbReference type="SAM" id="MobiDB-lite"/>
    </source>
</evidence>
<evidence type="ECO:0000313" key="3">
    <source>
        <dbReference type="EMBL" id="GKV11034.1"/>
    </source>
</evidence>
<accession>A0AAV5J8T9</accession>
<keyword evidence="1" id="KW-0175">Coiled coil</keyword>
<protein>
    <submittedName>
        <fullName evidence="3">Uncharacterized protein</fullName>
    </submittedName>
</protein>
<proteinExistence type="predicted"/>
<feature type="compositionally biased region" description="Basic and acidic residues" evidence="2">
    <location>
        <begin position="33"/>
        <end position="45"/>
    </location>
</feature>
<sequence length="450" mass="50751">MSSEETLSVGGSKEVRALQYGNEGMESGSFGSKRTEDEVSGKEIIEGGEEGVPSNILEIKGKGDRCYNVEADIVSEGKGYETELVKAESRKVKGWYYFTPRSSNKEKMNLFSVGPSSIKGWKEKFLFVDDTEWERRDAEVEFLSSWKAKKANQNKYSLNSDKEEEVKKLVREGGDILDVMYLTSSNVIDAAKLNGPTRGLAIPKKPRKKLKTSDVAKVRGDEVAEFIPRPPLVELNLELKEIRVSTHGKGKALVPHPTLYNSIFDMKSSMAVKNFLNAYLHKVDCRQAREEVLSNGGSSVVKHALEKQNDALQKEKEEMKKGLDEVVLTATSLQDERDSLKTFFSFEEQKRKICEDKIEAQEKEIKKMKECQAELKKNIKLRWDRDKEGCTIFPSNFDFEFVAVEEGNAKAEGAEVEVSQTPYLVEIHLVVSEEDQQAPPTEDQTPPQVE</sequence>
<feature type="region of interest" description="Disordered" evidence="2">
    <location>
        <begin position="1"/>
        <end position="47"/>
    </location>
</feature>
<dbReference type="EMBL" id="BPVZ01000033">
    <property type="protein sequence ID" value="GKV11034.1"/>
    <property type="molecule type" value="Genomic_DNA"/>
</dbReference>
<keyword evidence="4" id="KW-1185">Reference proteome</keyword>
<dbReference type="Proteomes" id="UP001054252">
    <property type="component" value="Unassembled WGS sequence"/>
</dbReference>
<gene>
    <name evidence="3" type="ORF">SLEP1_g22323</name>
</gene>